<accession>A0A843XBG9</accession>
<dbReference type="AlphaFoldDB" id="A0A843XBG9"/>
<dbReference type="EMBL" id="NMUH01007145">
    <property type="protein sequence ID" value="MQM16739.1"/>
    <property type="molecule type" value="Genomic_DNA"/>
</dbReference>
<evidence type="ECO:0000313" key="1">
    <source>
        <dbReference type="EMBL" id="MQM16739.1"/>
    </source>
</evidence>
<reference evidence="1" key="1">
    <citation type="submission" date="2017-07" db="EMBL/GenBank/DDBJ databases">
        <title>Taro Niue Genome Assembly and Annotation.</title>
        <authorList>
            <person name="Atibalentja N."/>
            <person name="Keating K."/>
            <person name="Fields C.J."/>
        </authorList>
    </citation>
    <scope>NUCLEOTIDE SEQUENCE</scope>
    <source>
        <strain evidence="1">Niue_2</strain>
        <tissue evidence="1">Leaf</tissue>
    </source>
</reference>
<keyword evidence="2" id="KW-1185">Reference proteome</keyword>
<name>A0A843XBG9_COLES</name>
<proteinExistence type="predicted"/>
<evidence type="ECO:0000313" key="2">
    <source>
        <dbReference type="Proteomes" id="UP000652761"/>
    </source>
</evidence>
<sequence>MVIWAGRRRAAGVRAKQAKSTEGSAMCVKQRGALLGVLKPVILVQTGEEARGPDLWNLAFVNFQHQLGSCVLCGSTRLTGSDCGEFGCLEDDLGAPAVPFLLNCFVPSCC</sequence>
<organism evidence="1 2">
    <name type="scientific">Colocasia esculenta</name>
    <name type="common">Wild taro</name>
    <name type="synonym">Arum esculentum</name>
    <dbReference type="NCBI Taxonomy" id="4460"/>
    <lineage>
        <taxon>Eukaryota</taxon>
        <taxon>Viridiplantae</taxon>
        <taxon>Streptophyta</taxon>
        <taxon>Embryophyta</taxon>
        <taxon>Tracheophyta</taxon>
        <taxon>Spermatophyta</taxon>
        <taxon>Magnoliopsida</taxon>
        <taxon>Liliopsida</taxon>
        <taxon>Araceae</taxon>
        <taxon>Aroideae</taxon>
        <taxon>Colocasieae</taxon>
        <taxon>Colocasia</taxon>
    </lineage>
</organism>
<dbReference type="Proteomes" id="UP000652761">
    <property type="component" value="Unassembled WGS sequence"/>
</dbReference>
<protein>
    <submittedName>
        <fullName evidence="1">Uncharacterized protein</fullName>
    </submittedName>
</protein>
<comment type="caution">
    <text evidence="1">The sequence shown here is derived from an EMBL/GenBank/DDBJ whole genome shotgun (WGS) entry which is preliminary data.</text>
</comment>
<gene>
    <name evidence="1" type="ORF">Taro_049698</name>
</gene>